<dbReference type="InterPro" id="IPR004445">
    <property type="entry name" value="GltS"/>
</dbReference>
<dbReference type="Pfam" id="PF03616">
    <property type="entry name" value="Glt_symporter"/>
    <property type="match status" value="1"/>
</dbReference>
<name>A0A437S5J3_9FIRM</name>
<dbReference type="GO" id="GO:0016020">
    <property type="term" value="C:membrane"/>
    <property type="evidence" value="ECO:0007669"/>
    <property type="project" value="InterPro"/>
</dbReference>
<dbReference type="PANTHER" id="PTHR36178:SF1">
    <property type="entry name" value="SODIUM_GLUTAMATE SYMPORTER"/>
    <property type="match status" value="1"/>
</dbReference>
<feature type="transmembrane region" description="Helical" evidence="1">
    <location>
        <begin position="6"/>
        <end position="24"/>
    </location>
</feature>
<reference evidence="2 3" key="1">
    <citation type="submission" date="2018-11" db="EMBL/GenBank/DDBJ databases">
        <title>Genome sequencing and assembly of Anaerosphaera sp. nov., GS7-6-2.</title>
        <authorList>
            <person name="Rettenmaier R."/>
            <person name="Liebl W."/>
            <person name="Zverlov V."/>
        </authorList>
    </citation>
    <scope>NUCLEOTIDE SEQUENCE [LARGE SCALE GENOMIC DNA]</scope>
    <source>
        <strain evidence="2 3">GS7-6-2</strain>
    </source>
</reference>
<keyword evidence="1" id="KW-0472">Membrane</keyword>
<dbReference type="OrthoDB" id="9801557at2"/>
<dbReference type="AlphaFoldDB" id="A0A437S5J3"/>
<feature type="transmembrane region" description="Helical" evidence="1">
    <location>
        <begin position="268"/>
        <end position="288"/>
    </location>
</feature>
<proteinExistence type="predicted"/>
<sequence length="450" mass="49260">MTTLVQIMYDFAAVSILLVLGFLLRKKVKILQNYFIPVSLIAGVLGLLLGPQILGEVSPIYIPFSETVPQWSTVLFCFVFGPTFLGIKMGKINKNAVSATFINGTLHQMQAVVGLVATLIFSKTIMKNLPMGFGLLPVYGFYGGHGMANAAGIIFEEAGYWSDGIGAGMTFATIGIICGVVFGMVLINKGIREGYLATTASIENLDEEDLTGYVPVGKRVSIGEGVANPSALDPLALQFAIVGCVIICGMIMRYFLLKISPVMENFPIFATTFISSLIVGTIINRTKYVEYIDRDSMNRITGLALEYMIASAIATTSVGIFKKYWLPFVIISAIIVLLNYLLVRYMSKKWNESDWYEIMIGAFGMTMGVLATGLLLIKVVDPNYETSATESVSIASTLGYAYQLPYTILMPLVVMAKPNLVIVISIVLFIVFFLLGEILCGRRNKKILRE</sequence>
<keyword evidence="1" id="KW-1133">Transmembrane helix</keyword>
<feature type="transmembrane region" description="Helical" evidence="1">
    <location>
        <begin position="165"/>
        <end position="187"/>
    </location>
</feature>
<protein>
    <recommendedName>
        <fullName evidence="4">Sodium:glutamate symporter</fullName>
    </recommendedName>
</protein>
<feature type="transmembrane region" description="Helical" evidence="1">
    <location>
        <begin position="70"/>
        <end position="87"/>
    </location>
</feature>
<evidence type="ECO:0000256" key="1">
    <source>
        <dbReference type="SAM" id="Phobius"/>
    </source>
</evidence>
<evidence type="ECO:0000313" key="3">
    <source>
        <dbReference type="Proteomes" id="UP000288812"/>
    </source>
</evidence>
<dbReference type="Proteomes" id="UP000288812">
    <property type="component" value="Unassembled WGS sequence"/>
</dbReference>
<feature type="transmembrane region" description="Helical" evidence="1">
    <location>
        <begin position="300"/>
        <end position="318"/>
    </location>
</feature>
<keyword evidence="3" id="KW-1185">Reference proteome</keyword>
<feature type="transmembrane region" description="Helical" evidence="1">
    <location>
        <begin position="99"/>
        <end position="121"/>
    </location>
</feature>
<evidence type="ECO:0008006" key="4">
    <source>
        <dbReference type="Google" id="ProtNLM"/>
    </source>
</evidence>
<gene>
    <name evidence="2" type="ORF">EF514_08245</name>
</gene>
<comment type="caution">
    <text evidence="2">The sequence shown here is derived from an EMBL/GenBank/DDBJ whole genome shotgun (WGS) entry which is preliminary data.</text>
</comment>
<dbReference type="GO" id="GO:0015813">
    <property type="term" value="P:L-glutamate transmembrane transport"/>
    <property type="evidence" value="ECO:0007669"/>
    <property type="project" value="InterPro"/>
</dbReference>
<keyword evidence="1" id="KW-0812">Transmembrane</keyword>
<feature type="transmembrane region" description="Helical" evidence="1">
    <location>
        <begin position="355"/>
        <end position="377"/>
    </location>
</feature>
<dbReference type="GO" id="GO:0015501">
    <property type="term" value="F:glutamate:sodium symporter activity"/>
    <property type="evidence" value="ECO:0007669"/>
    <property type="project" value="InterPro"/>
</dbReference>
<feature type="transmembrane region" description="Helical" evidence="1">
    <location>
        <begin position="235"/>
        <end position="256"/>
    </location>
</feature>
<feature type="transmembrane region" description="Helical" evidence="1">
    <location>
        <begin position="324"/>
        <end position="343"/>
    </location>
</feature>
<organism evidence="2 3">
    <name type="scientific">Anaerosphaera multitolerans</name>
    <dbReference type="NCBI Taxonomy" id="2487351"/>
    <lineage>
        <taxon>Bacteria</taxon>
        <taxon>Bacillati</taxon>
        <taxon>Bacillota</taxon>
        <taxon>Tissierellia</taxon>
        <taxon>Tissierellales</taxon>
        <taxon>Peptoniphilaceae</taxon>
        <taxon>Anaerosphaera</taxon>
    </lineage>
</organism>
<evidence type="ECO:0000313" key="2">
    <source>
        <dbReference type="EMBL" id="RVU54281.1"/>
    </source>
</evidence>
<dbReference type="PANTHER" id="PTHR36178">
    <property type="entry name" value="SLR0625 PROTEIN"/>
    <property type="match status" value="1"/>
</dbReference>
<dbReference type="RefSeq" id="WP_127724959.1">
    <property type="nucleotide sequence ID" value="NZ_RLIH01000012.1"/>
</dbReference>
<dbReference type="EMBL" id="RLIH01000012">
    <property type="protein sequence ID" value="RVU54281.1"/>
    <property type="molecule type" value="Genomic_DNA"/>
</dbReference>
<feature type="transmembrane region" description="Helical" evidence="1">
    <location>
        <begin position="31"/>
        <end position="50"/>
    </location>
</feature>
<feature type="transmembrane region" description="Helical" evidence="1">
    <location>
        <begin position="420"/>
        <end position="440"/>
    </location>
</feature>
<accession>A0A437S5J3</accession>